<feature type="region of interest" description="Disordered" evidence="1">
    <location>
        <begin position="407"/>
        <end position="445"/>
    </location>
</feature>
<dbReference type="GO" id="GO:0016757">
    <property type="term" value="F:glycosyltransferase activity"/>
    <property type="evidence" value="ECO:0007669"/>
    <property type="project" value="InterPro"/>
</dbReference>
<sequence length="477" mass="53926">MTTYKPKLMLFSHVSNTDSITGAEKLLLFFCLQIAPYFNCILIAPQEGKLTAYARKQGILVRIQPYPLIHRLYFPGERLEQEVEELRNHPYYPSVVRCIKETAPDIVLTNTLVNVLPAIAAKSLGIPVLWKINEIMQENVHRAAAIAIVEKYSDCLIAISETAARVFRGNVSRPIILLPPSSDDKLLRPSRSHTRTKYRNILHINNSQLCVGYISSFIHPPKGLLEFIRMALTLSESNTDCQFVVIGKPADQMYYERCIAEVNASNHGTRFRFIPFVESVHLAYSAMDILIVPSMVQEGFGMTALEGMLCGKPVVAFDAGGLGELMRNTGNGHFIVPTGDYTALAAKVAELLNDPLHMQNIGNRNAAAARAQYGLNVYRQKVQAFVHELQQGCPDWMSGSISRSVKAYRDSRKKRRKRSTKGRIGPMGRKGCKGRMGRMSRMSRRKAAAIAVRRYHRKRRTRAGRRMKRRIKLLRRR</sequence>
<feature type="domain" description="Glycosyl transferase family 1" evidence="2">
    <location>
        <begin position="195"/>
        <end position="364"/>
    </location>
</feature>
<dbReference type="EMBL" id="JALIRP010000008">
    <property type="protein sequence ID" value="MCJ8013893.1"/>
    <property type="molecule type" value="Genomic_DNA"/>
</dbReference>
<dbReference type="AlphaFoldDB" id="A0A9X2B7Z1"/>
<dbReference type="RefSeq" id="WP_244727866.1">
    <property type="nucleotide sequence ID" value="NZ_JALIRP010000008.1"/>
</dbReference>
<dbReference type="CDD" id="cd03801">
    <property type="entry name" value="GT4_PimA-like"/>
    <property type="match status" value="1"/>
</dbReference>
<comment type="caution">
    <text evidence="3">The sequence shown here is derived from an EMBL/GenBank/DDBJ whole genome shotgun (WGS) entry which is preliminary data.</text>
</comment>
<evidence type="ECO:0000313" key="4">
    <source>
        <dbReference type="Proteomes" id="UP001139347"/>
    </source>
</evidence>
<proteinExistence type="predicted"/>
<evidence type="ECO:0000256" key="1">
    <source>
        <dbReference type="SAM" id="MobiDB-lite"/>
    </source>
</evidence>
<accession>A0A9X2B7Z1</accession>
<keyword evidence="4" id="KW-1185">Reference proteome</keyword>
<dbReference type="Pfam" id="PF00534">
    <property type="entry name" value="Glycos_transf_1"/>
    <property type="match status" value="1"/>
</dbReference>
<dbReference type="InterPro" id="IPR001296">
    <property type="entry name" value="Glyco_trans_1"/>
</dbReference>
<dbReference type="Gene3D" id="3.40.50.2000">
    <property type="entry name" value="Glycogen Phosphorylase B"/>
    <property type="match status" value="2"/>
</dbReference>
<feature type="compositionally biased region" description="Basic residues" evidence="1">
    <location>
        <begin position="430"/>
        <end position="445"/>
    </location>
</feature>
<dbReference type="Proteomes" id="UP001139347">
    <property type="component" value="Unassembled WGS sequence"/>
</dbReference>
<feature type="compositionally biased region" description="Basic residues" evidence="1">
    <location>
        <begin position="411"/>
        <end position="421"/>
    </location>
</feature>
<dbReference type="SUPFAM" id="SSF53756">
    <property type="entry name" value="UDP-Glycosyltransferase/glycogen phosphorylase"/>
    <property type="match status" value="1"/>
</dbReference>
<dbReference type="PANTHER" id="PTHR12526">
    <property type="entry name" value="GLYCOSYLTRANSFERASE"/>
    <property type="match status" value="1"/>
</dbReference>
<protein>
    <submittedName>
        <fullName evidence="3">Glycosyltransferase family 4 protein</fullName>
    </submittedName>
</protein>
<evidence type="ECO:0000259" key="2">
    <source>
        <dbReference type="Pfam" id="PF00534"/>
    </source>
</evidence>
<evidence type="ECO:0000313" key="3">
    <source>
        <dbReference type="EMBL" id="MCJ8013893.1"/>
    </source>
</evidence>
<reference evidence="3" key="1">
    <citation type="submission" date="2022-04" db="EMBL/GenBank/DDBJ databases">
        <title>Paenibacillus mangrovi sp. nov., a novel endophytic bacterium isolated from bark of Kandelia candel.</title>
        <authorList>
            <person name="Tuo L."/>
        </authorList>
    </citation>
    <scope>NUCLEOTIDE SEQUENCE</scope>
    <source>
        <strain evidence="3">KQZ6P-2</strain>
    </source>
</reference>
<organism evidence="3 4">
    <name type="scientific">Paenibacillus mangrovi</name>
    <dbReference type="NCBI Taxonomy" id="2931978"/>
    <lineage>
        <taxon>Bacteria</taxon>
        <taxon>Bacillati</taxon>
        <taxon>Bacillota</taxon>
        <taxon>Bacilli</taxon>
        <taxon>Bacillales</taxon>
        <taxon>Paenibacillaceae</taxon>
        <taxon>Paenibacillus</taxon>
    </lineage>
</organism>
<name>A0A9X2B7Z1_9BACL</name>
<gene>
    <name evidence="3" type="ORF">MUG84_19385</name>
</gene>